<evidence type="ECO:0000256" key="4">
    <source>
        <dbReference type="ARBA" id="ARBA00022989"/>
    </source>
</evidence>
<evidence type="ECO:0000256" key="7">
    <source>
        <dbReference type="SAM" id="Phobius"/>
    </source>
</evidence>
<dbReference type="InterPro" id="IPR023271">
    <property type="entry name" value="Aquaporin-like"/>
</dbReference>
<dbReference type="InterPro" id="IPR000425">
    <property type="entry name" value="MIP"/>
</dbReference>
<dbReference type="GO" id="GO:0016020">
    <property type="term" value="C:membrane"/>
    <property type="evidence" value="ECO:0007669"/>
    <property type="project" value="UniProtKB-SubCell"/>
</dbReference>
<dbReference type="PANTHER" id="PTHR45724:SF13">
    <property type="entry name" value="AQUAPORIN NIP1-1-RELATED"/>
    <property type="match status" value="1"/>
</dbReference>
<dbReference type="GO" id="GO:0015267">
    <property type="term" value="F:channel activity"/>
    <property type="evidence" value="ECO:0007669"/>
    <property type="project" value="InterPro"/>
</dbReference>
<evidence type="ECO:0008006" key="10">
    <source>
        <dbReference type="Google" id="ProtNLM"/>
    </source>
</evidence>
<dbReference type="InterPro" id="IPR034294">
    <property type="entry name" value="Aquaporin_transptr"/>
</dbReference>
<dbReference type="RefSeq" id="WP_008479677.1">
    <property type="nucleotide sequence ID" value="NZ_CAGS01000378.1"/>
</dbReference>
<dbReference type="EMBL" id="CAGS01000378">
    <property type="protein sequence ID" value="CCF85045.1"/>
    <property type="molecule type" value="Genomic_DNA"/>
</dbReference>
<evidence type="ECO:0000256" key="2">
    <source>
        <dbReference type="ARBA" id="ARBA00022448"/>
    </source>
</evidence>
<evidence type="ECO:0000313" key="9">
    <source>
        <dbReference type="Proteomes" id="UP000004221"/>
    </source>
</evidence>
<organism evidence="8 9">
    <name type="scientific">Nitrolancea hollandica Lb</name>
    <dbReference type="NCBI Taxonomy" id="1129897"/>
    <lineage>
        <taxon>Bacteria</taxon>
        <taxon>Pseudomonadati</taxon>
        <taxon>Thermomicrobiota</taxon>
        <taxon>Thermomicrobia</taxon>
        <taxon>Sphaerobacterales</taxon>
        <taxon>Sphaerobacterineae</taxon>
        <taxon>Sphaerobacteraceae</taxon>
        <taxon>Nitrolancea</taxon>
    </lineage>
</organism>
<gene>
    <name evidence="8" type="ORF">NITHO_4390005</name>
</gene>
<sequence length="225" mass="23407">MSRAAPWRCALAEAVGTFGLVFAGTGAIMIDAKTNGGVGHVGISLTFGLIVMAMIYAIGHVSGAHINPAVTLAFSAVRHFPRRLVPLYLLGQFTGAMLASLLVRGLFGDVAALGATFPQGSAGQALLLEFVLTFLLMFVIMAVATDVRAVGQAAAIAIGGTVGLEALFAGPISGASMNPVRSLAPALVSWTWNEQWLYLVGPIAGAVAGAFMYMVIRDQKVDEER</sequence>
<feature type="transmembrane region" description="Helical" evidence="7">
    <location>
        <begin position="127"/>
        <end position="147"/>
    </location>
</feature>
<keyword evidence="4 7" id="KW-1133">Transmembrane helix</keyword>
<name>I4EK33_9BACT</name>
<evidence type="ECO:0000256" key="5">
    <source>
        <dbReference type="ARBA" id="ARBA00023136"/>
    </source>
</evidence>
<dbReference type="InterPro" id="IPR022357">
    <property type="entry name" value="MIP_CS"/>
</dbReference>
<keyword evidence="3 6" id="KW-0812">Transmembrane</keyword>
<keyword evidence="5 7" id="KW-0472">Membrane</keyword>
<feature type="transmembrane region" description="Helical" evidence="7">
    <location>
        <begin position="87"/>
        <end position="107"/>
    </location>
</feature>
<feature type="transmembrane region" description="Helical" evidence="7">
    <location>
        <begin position="154"/>
        <end position="176"/>
    </location>
</feature>
<dbReference type="NCBIfam" id="TIGR00861">
    <property type="entry name" value="MIP"/>
    <property type="match status" value="1"/>
</dbReference>
<reference evidence="8 9" key="1">
    <citation type="journal article" date="2012" name="ISME J.">
        <title>Nitrification expanded: discovery, physiology and genomics of a nitrite-oxidizing bacterium from the phylum Chloroflexi.</title>
        <authorList>
            <person name="Sorokin D.Y."/>
            <person name="Lucker S."/>
            <person name="Vejmelkova D."/>
            <person name="Kostrikina N.A."/>
            <person name="Kleerebezem R."/>
            <person name="Rijpstra W.I."/>
            <person name="Damste J.S."/>
            <person name="Le Paslier D."/>
            <person name="Muyzer G."/>
            <person name="Wagner M."/>
            <person name="van Loosdrecht M.C."/>
            <person name="Daims H."/>
        </authorList>
    </citation>
    <scope>NUCLEOTIDE SEQUENCE [LARGE SCALE GENOMIC DNA]</scope>
    <source>
        <strain evidence="9">none</strain>
    </source>
</reference>
<dbReference type="Pfam" id="PF00230">
    <property type="entry name" value="MIP"/>
    <property type="match status" value="1"/>
</dbReference>
<dbReference type="SUPFAM" id="SSF81338">
    <property type="entry name" value="Aquaporin-like"/>
    <property type="match status" value="1"/>
</dbReference>
<comment type="similarity">
    <text evidence="6">Belongs to the MIP/aquaporin (TC 1.A.8) family.</text>
</comment>
<accession>I4EK33</accession>
<dbReference type="AlphaFoldDB" id="I4EK33"/>
<feature type="transmembrane region" description="Helical" evidence="7">
    <location>
        <begin position="42"/>
        <end position="66"/>
    </location>
</feature>
<evidence type="ECO:0000256" key="1">
    <source>
        <dbReference type="ARBA" id="ARBA00004141"/>
    </source>
</evidence>
<feature type="transmembrane region" description="Helical" evidence="7">
    <location>
        <begin position="7"/>
        <end position="30"/>
    </location>
</feature>
<dbReference type="Proteomes" id="UP000004221">
    <property type="component" value="Unassembled WGS sequence"/>
</dbReference>
<dbReference type="Gene3D" id="1.20.1080.10">
    <property type="entry name" value="Glycerol uptake facilitator protein"/>
    <property type="match status" value="1"/>
</dbReference>
<evidence type="ECO:0000313" key="8">
    <source>
        <dbReference type="EMBL" id="CCF85045.1"/>
    </source>
</evidence>
<evidence type="ECO:0000256" key="3">
    <source>
        <dbReference type="ARBA" id="ARBA00022692"/>
    </source>
</evidence>
<comment type="subcellular location">
    <subcellularLocation>
        <location evidence="1">Membrane</location>
        <topology evidence="1">Multi-pass membrane protein</topology>
    </subcellularLocation>
</comment>
<dbReference type="OrthoDB" id="9807293at2"/>
<proteinExistence type="inferred from homology"/>
<comment type="caution">
    <text evidence="8">The sequence shown here is derived from an EMBL/GenBank/DDBJ whole genome shotgun (WGS) entry which is preliminary data.</text>
</comment>
<dbReference type="PRINTS" id="PR00783">
    <property type="entry name" value="MINTRINSICP"/>
</dbReference>
<evidence type="ECO:0000256" key="6">
    <source>
        <dbReference type="RuleBase" id="RU000477"/>
    </source>
</evidence>
<protein>
    <recommendedName>
        <fullName evidence="10">Aquaporin</fullName>
    </recommendedName>
</protein>
<feature type="transmembrane region" description="Helical" evidence="7">
    <location>
        <begin position="196"/>
        <end position="216"/>
    </location>
</feature>
<dbReference type="PROSITE" id="PS00221">
    <property type="entry name" value="MIP"/>
    <property type="match status" value="1"/>
</dbReference>
<keyword evidence="2 6" id="KW-0813">Transport</keyword>
<dbReference type="PANTHER" id="PTHR45724">
    <property type="entry name" value="AQUAPORIN NIP2-1"/>
    <property type="match status" value="1"/>
</dbReference>
<keyword evidence="9" id="KW-1185">Reference proteome</keyword>